<dbReference type="PANTHER" id="PTHR14097">
    <property type="entry name" value="OXIDOREDUCTASE HTATIP2"/>
    <property type="match status" value="1"/>
</dbReference>
<sequence>MGKTAVIAGATGLVGQELLHLLMESSHYDRIITLVRRKTGISHWKVTEVVVDFNGLEDYKTYFNADDVFCCLGTTIKKAKTKENFKMVDHLYPVVMSRLAAEQGARSFMVISALGAGRDSRFFYSRVKGEMEDDVAEAGVPLIGIFRPSLLTGEREEFRKGERAADWIAGRFSFLFKGVLKKYQPVKASSVAAVMFWFAQQERTGIHFISSEEMNDSSYHHYQVK</sequence>
<protein>
    <submittedName>
        <fullName evidence="2">NAD(P)H-binding protein</fullName>
    </submittedName>
</protein>
<organism evidence="2 3">
    <name type="scientific">Fictibacillus fluitans</name>
    <dbReference type="NCBI Taxonomy" id="3058422"/>
    <lineage>
        <taxon>Bacteria</taxon>
        <taxon>Bacillati</taxon>
        <taxon>Bacillota</taxon>
        <taxon>Bacilli</taxon>
        <taxon>Bacillales</taxon>
        <taxon>Fictibacillaceae</taxon>
        <taxon>Fictibacillus</taxon>
    </lineage>
</organism>
<evidence type="ECO:0000313" key="2">
    <source>
        <dbReference type="EMBL" id="MDN4523220.1"/>
    </source>
</evidence>
<reference evidence="2" key="1">
    <citation type="submission" date="2023-07" db="EMBL/GenBank/DDBJ databases">
        <title>Fictibacillus sp. isolated from freshwater pond.</title>
        <authorList>
            <person name="Kirdat K."/>
            <person name="Bhat A."/>
            <person name="Mourya A."/>
            <person name="Yadav A."/>
        </authorList>
    </citation>
    <scope>NUCLEOTIDE SEQUENCE</scope>
    <source>
        <strain evidence="2">NE201</strain>
    </source>
</reference>
<dbReference type="EMBL" id="JAUHTR010000001">
    <property type="protein sequence ID" value="MDN4523220.1"/>
    <property type="molecule type" value="Genomic_DNA"/>
</dbReference>
<accession>A0ABT8HRS7</accession>
<dbReference type="Proteomes" id="UP001172721">
    <property type="component" value="Unassembled WGS sequence"/>
</dbReference>
<keyword evidence="3" id="KW-1185">Reference proteome</keyword>
<name>A0ABT8HRS7_9BACL</name>
<dbReference type="PANTHER" id="PTHR14097:SF7">
    <property type="entry name" value="OXIDOREDUCTASE HTATIP2"/>
    <property type="match status" value="1"/>
</dbReference>
<evidence type="ECO:0000259" key="1">
    <source>
        <dbReference type="Pfam" id="PF13460"/>
    </source>
</evidence>
<dbReference type="RefSeq" id="WP_301164278.1">
    <property type="nucleotide sequence ID" value="NZ_JAUHTR010000001.1"/>
</dbReference>
<gene>
    <name evidence="2" type="ORF">QYB97_01985</name>
</gene>
<evidence type="ECO:0000313" key="3">
    <source>
        <dbReference type="Proteomes" id="UP001172721"/>
    </source>
</evidence>
<proteinExistence type="predicted"/>
<dbReference type="Gene3D" id="3.40.50.720">
    <property type="entry name" value="NAD(P)-binding Rossmann-like Domain"/>
    <property type="match status" value="1"/>
</dbReference>
<comment type="caution">
    <text evidence="2">The sequence shown here is derived from an EMBL/GenBank/DDBJ whole genome shotgun (WGS) entry which is preliminary data.</text>
</comment>
<dbReference type="Pfam" id="PF13460">
    <property type="entry name" value="NAD_binding_10"/>
    <property type="match status" value="1"/>
</dbReference>
<feature type="domain" description="NAD(P)-binding" evidence="1">
    <location>
        <begin position="9"/>
        <end position="136"/>
    </location>
</feature>
<dbReference type="InterPro" id="IPR036291">
    <property type="entry name" value="NAD(P)-bd_dom_sf"/>
</dbReference>
<dbReference type="SUPFAM" id="SSF51735">
    <property type="entry name" value="NAD(P)-binding Rossmann-fold domains"/>
    <property type="match status" value="1"/>
</dbReference>
<dbReference type="InterPro" id="IPR016040">
    <property type="entry name" value="NAD(P)-bd_dom"/>
</dbReference>